<dbReference type="AlphaFoldDB" id="A0A0L0FMD4"/>
<evidence type="ECO:0000313" key="1">
    <source>
        <dbReference type="EMBL" id="KNC77193.1"/>
    </source>
</evidence>
<keyword evidence="2" id="KW-1185">Reference proteome</keyword>
<dbReference type="RefSeq" id="XP_014151095.1">
    <property type="nucleotide sequence ID" value="XM_014295620.1"/>
</dbReference>
<sequence>MLEEYAQSPKITIDELPIIKLLCNVTLVVFDCDNMIAVCNADSAVFATNVRQLNELLPQKIKQTRH</sequence>
<name>A0A0L0FMD4_9EUKA</name>
<accession>A0A0L0FMD4</accession>
<reference evidence="1 2" key="1">
    <citation type="submission" date="2011-02" db="EMBL/GenBank/DDBJ databases">
        <title>The Genome Sequence of Sphaeroforma arctica JP610.</title>
        <authorList>
            <consortium name="The Broad Institute Genome Sequencing Platform"/>
            <person name="Russ C."/>
            <person name="Cuomo C."/>
            <person name="Young S.K."/>
            <person name="Zeng Q."/>
            <person name="Gargeya S."/>
            <person name="Alvarado L."/>
            <person name="Berlin A."/>
            <person name="Chapman S.B."/>
            <person name="Chen Z."/>
            <person name="Freedman E."/>
            <person name="Gellesch M."/>
            <person name="Goldberg J."/>
            <person name="Griggs A."/>
            <person name="Gujja S."/>
            <person name="Heilman E."/>
            <person name="Heiman D."/>
            <person name="Howarth C."/>
            <person name="Mehta T."/>
            <person name="Neiman D."/>
            <person name="Pearson M."/>
            <person name="Roberts A."/>
            <person name="Saif S."/>
            <person name="Shea T."/>
            <person name="Shenoy N."/>
            <person name="Sisk P."/>
            <person name="Stolte C."/>
            <person name="Sykes S."/>
            <person name="White J."/>
            <person name="Yandava C."/>
            <person name="Burger G."/>
            <person name="Gray M.W."/>
            <person name="Holland P.W.H."/>
            <person name="King N."/>
            <person name="Lang F.B.F."/>
            <person name="Roger A.J."/>
            <person name="Ruiz-Trillo I."/>
            <person name="Haas B."/>
            <person name="Nusbaum C."/>
            <person name="Birren B."/>
        </authorList>
    </citation>
    <scope>NUCLEOTIDE SEQUENCE [LARGE SCALE GENOMIC DNA]</scope>
    <source>
        <strain evidence="1 2">JP610</strain>
    </source>
</reference>
<evidence type="ECO:0000313" key="2">
    <source>
        <dbReference type="Proteomes" id="UP000054560"/>
    </source>
</evidence>
<feature type="non-terminal residue" evidence="1">
    <location>
        <position position="66"/>
    </location>
</feature>
<organism evidence="1 2">
    <name type="scientific">Sphaeroforma arctica JP610</name>
    <dbReference type="NCBI Taxonomy" id="667725"/>
    <lineage>
        <taxon>Eukaryota</taxon>
        <taxon>Ichthyosporea</taxon>
        <taxon>Ichthyophonida</taxon>
        <taxon>Sphaeroforma</taxon>
    </lineage>
</organism>
<gene>
    <name evidence="1" type="ORF">SARC_10341</name>
</gene>
<dbReference type="EMBL" id="KQ242809">
    <property type="protein sequence ID" value="KNC77193.1"/>
    <property type="molecule type" value="Genomic_DNA"/>
</dbReference>
<proteinExistence type="predicted"/>
<dbReference type="GeneID" id="25910845"/>
<dbReference type="Proteomes" id="UP000054560">
    <property type="component" value="Unassembled WGS sequence"/>
</dbReference>
<protein>
    <submittedName>
        <fullName evidence="1">Uncharacterized protein</fullName>
    </submittedName>
</protein>